<dbReference type="HOGENOM" id="CLU_1306619_0_0_1"/>
<dbReference type="STRING" id="4529.A0A0E0P6U4"/>
<evidence type="ECO:0008006" key="4">
    <source>
        <dbReference type="Google" id="ProtNLM"/>
    </source>
</evidence>
<feature type="region of interest" description="Disordered" evidence="1">
    <location>
        <begin position="168"/>
        <end position="211"/>
    </location>
</feature>
<reference evidence="2" key="2">
    <citation type="submission" date="2015-06" db="UniProtKB">
        <authorList>
            <consortium name="EnsemblPlants"/>
        </authorList>
    </citation>
    <scope>IDENTIFICATION</scope>
</reference>
<reference evidence="3" key="1">
    <citation type="submission" date="2013-06" db="EMBL/GenBank/DDBJ databases">
        <authorList>
            <person name="Zhao Q."/>
        </authorList>
    </citation>
    <scope>NUCLEOTIDE SEQUENCE</scope>
    <source>
        <strain evidence="3">cv. W1943</strain>
    </source>
</reference>
<evidence type="ECO:0000313" key="3">
    <source>
        <dbReference type="Proteomes" id="UP000008022"/>
    </source>
</evidence>
<accession>A0A0E0P6U4</accession>
<dbReference type="EnsemblPlants" id="ORUFI04G07330.1">
    <property type="protein sequence ID" value="ORUFI04G07330.1"/>
    <property type="gene ID" value="ORUFI04G07330"/>
</dbReference>
<dbReference type="PANTHER" id="PTHR45496">
    <property type="entry name" value="CHAPERONE DNAJ-DOMAIN SUPERFAMILY PROTEIN"/>
    <property type="match status" value="1"/>
</dbReference>
<dbReference type="AlphaFoldDB" id="A0A0E0P6U4"/>
<dbReference type="PANTHER" id="PTHR45496:SF33">
    <property type="entry name" value="J DOMAIN-CONTAINING PROTEIN"/>
    <property type="match status" value="1"/>
</dbReference>
<sequence>MKSNIGASVSPIPPMNPSIPRRRAKDAALRREAERYVSTAKDLLSGQITEDKIERCRHLLIKALGLDPCAPSGQALLVAAVALRATHHHRYRLPSGAPDPYLVFGLNPAVLTARDPAVIQSYYHQASDLLNRSLCSHPLDPCYPAFSHAARLVADAWAVLSDAHRKESLDSRFEKPPPPPQPLAPPTAQPGRGTSAATTIPSDVAHGRRAG</sequence>
<feature type="region of interest" description="Disordered" evidence="1">
    <location>
        <begin position="1"/>
        <end position="25"/>
    </location>
</feature>
<feature type="compositionally biased region" description="Pro residues" evidence="1">
    <location>
        <begin position="176"/>
        <end position="188"/>
    </location>
</feature>
<dbReference type="eggNOG" id="ENOG502RIJM">
    <property type="taxonomic scope" value="Eukaryota"/>
</dbReference>
<evidence type="ECO:0000256" key="1">
    <source>
        <dbReference type="SAM" id="MobiDB-lite"/>
    </source>
</evidence>
<dbReference type="OMA" id="CYPAFSH"/>
<dbReference type="Proteomes" id="UP000008022">
    <property type="component" value="Unassembled WGS sequence"/>
</dbReference>
<name>A0A0E0P6U4_ORYRU</name>
<organism evidence="2 3">
    <name type="scientific">Oryza rufipogon</name>
    <name type="common">Brownbeard rice</name>
    <name type="synonym">Asian wild rice</name>
    <dbReference type="NCBI Taxonomy" id="4529"/>
    <lineage>
        <taxon>Eukaryota</taxon>
        <taxon>Viridiplantae</taxon>
        <taxon>Streptophyta</taxon>
        <taxon>Embryophyta</taxon>
        <taxon>Tracheophyta</taxon>
        <taxon>Spermatophyta</taxon>
        <taxon>Magnoliopsida</taxon>
        <taxon>Liliopsida</taxon>
        <taxon>Poales</taxon>
        <taxon>Poaceae</taxon>
        <taxon>BOP clade</taxon>
        <taxon>Oryzoideae</taxon>
        <taxon>Oryzeae</taxon>
        <taxon>Oryzinae</taxon>
        <taxon>Oryza</taxon>
    </lineage>
</organism>
<evidence type="ECO:0000313" key="2">
    <source>
        <dbReference type="EnsemblPlants" id="ORUFI04G07330.1"/>
    </source>
</evidence>
<dbReference type="Gramene" id="ORUFI04G07330.1">
    <property type="protein sequence ID" value="ORUFI04G07330.1"/>
    <property type="gene ID" value="ORUFI04G07330"/>
</dbReference>
<proteinExistence type="predicted"/>
<protein>
    <recommendedName>
        <fullName evidence="4">J domain-containing protein</fullName>
    </recommendedName>
</protein>
<keyword evidence="3" id="KW-1185">Reference proteome</keyword>
<dbReference type="InterPro" id="IPR053052">
    <property type="entry name" value="Imprinting_Balance_Reg"/>
</dbReference>